<dbReference type="Gene3D" id="3.40.50.1820">
    <property type="entry name" value="alpha/beta hydrolase"/>
    <property type="match status" value="1"/>
</dbReference>
<dbReference type="PANTHER" id="PTHR48081">
    <property type="entry name" value="AB HYDROLASE SUPERFAMILY PROTEIN C4A8.06C"/>
    <property type="match status" value="1"/>
</dbReference>
<dbReference type="OrthoDB" id="9794725at2"/>
<dbReference type="PANTHER" id="PTHR48081:SF6">
    <property type="entry name" value="PEPTIDASE S9 PROLYL OLIGOPEPTIDASE CATALYTIC DOMAIN-CONTAINING PROTEIN"/>
    <property type="match status" value="1"/>
</dbReference>
<reference evidence="3 4" key="1">
    <citation type="submission" date="2019-07" db="EMBL/GenBank/DDBJ databases">
        <title>Whole genome shotgun sequence of Segetibacter aerophilus NBRC 106135.</title>
        <authorList>
            <person name="Hosoyama A."/>
            <person name="Uohara A."/>
            <person name="Ohji S."/>
            <person name="Ichikawa N."/>
        </authorList>
    </citation>
    <scope>NUCLEOTIDE SEQUENCE [LARGE SCALE GENOMIC DNA]</scope>
    <source>
        <strain evidence="3 4">NBRC 106135</strain>
    </source>
</reference>
<accession>A0A512BG25</accession>
<evidence type="ECO:0000256" key="1">
    <source>
        <dbReference type="ARBA" id="ARBA00022801"/>
    </source>
</evidence>
<keyword evidence="3" id="KW-0858">Xylan degradation</keyword>
<dbReference type="InterPro" id="IPR029058">
    <property type="entry name" value="AB_hydrolase_fold"/>
</dbReference>
<gene>
    <name evidence="3" type="ORF">SAE01_34120</name>
</gene>
<name>A0A512BG25_9BACT</name>
<evidence type="ECO:0000259" key="2">
    <source>
        <dbReference type="Pfam" id="PF07859"/>
    </source>
</evidence>
<dbReference type="SUPFAM" id="SSF53474">
    <property type="entry name" value="alpha/beta-Hydrolases"/>
    <property type="match status" value="1"/>
</dbReference>
<evidence type="ECO:0000313" key="4">
    <source>
        <dbReference type="Proteomes" id="UP000321513"/>
    </source>
</evidence>
<keyword evidence="3" id="KW-0119">Carbohydrate metabolism</keyword>
<dbReference type="EMBL" id="BJYT01000014">
    <property type="protein sequence ID" value="GEO10916.1"/>
    <property type="molecule type" value="Genomic_DNA"/>
</dbReference>
<dbReference type="GO" id="GO:0045493">
    <property type="term" value="P:xylan catabolic process"/>
    <property type="evidence" value="ECO:0007669"/>
    <property type="project" value="UniProtKB-KW"/>
</dbReference>
<dbReference type="Proteomes" id="UP000321513">
    <property type="component" value="Unassembled WGS sequence"/>
</dbReference>
<dbReference type="InterPro" id="IPR013094">
    <property type="entry name" value="AB_hydrolase_3"/>
</dbReference>
<dbReference type="InterPro" id="IPR050300">
    <property type="entry name" value="GDXG_lipolytic_enzyme"/>
</dbReference>
<keyword evidence="3" id="KW-0624">Polysaccharide degradation</keyword>
<evidence type="ECO:0000313" key="3">
    <source>
        <dbReference type="EMBL" id="GEO10916.1"/>
    </source>
</evidence>
<keyword evidence="4" id="KW-1185">Reference proteome</keyword>
<keyword evidence="3" id="KW-0326">Glycosidase</keyword>
<keyword evidence="1 3" id="KW-0378">Hydrolase</keyword>
<protein>
    <submittedName>
        <fullName evidence="3">Endo-1,4-beta-xylanase</fullName>
    </submittedName>
</protein>
<organism evidence="3 4">
    <name type="scientific">Segetibacter aerophilus</name>
    <dbReference type="NCBI Taxonomy" id="670293"/>
    <lineage>
        <taxon>Bacteria</taxon>
        <taxon>Pseudomonadati</taxon>
        <taxon>Bacteroidota</taxon>
        <taxon>Chitinophagia</taxon>
        <taxon>Chitinophagales</taxon>
        <taxon>Chitinophagaceae</taxon>
        <taxon>Segetibacter</taxon>
    </lineage>
</organism>
<proteinExistence type="predicted"/>
<dbReference type="RefSeq" id="WP_147205028.1">
    <property type="nucleotide sequence ID" value="NZ_BJYT01000014.1"/>
</dbReference>
<comment type="caution">
    <text evidence="3">The sequence shown here is derived from an EMBL/GenBank/DDBJ whole genome shotgun (WGS) entry which is preliminary data.</text>
</comment>
<sequence>MSKSYTQFPLAALLATFLLPFTGRSQTKPLVLPLWQNGAPGFESRKNEPEEAKEYWVKNIHNPSIAVYLAPKEKATGAAVVVCPGGGHRLLVYNAEGVEPALFLNSIGVTAIVLKYRLAREENSPYSLDKHLEQDAHRALRLVRSHAKDWNIDTARVGMLGFSAGGETVAAVAYASGSGDLKAADPIDRLNGKPNFQMLIYPGPLGIPDSVGNDAPPTFLLAANNDPCCAEPVVKLIDRYRKAKVPVEAHLYAQGSHGFNMGQRSKLNSLKTWSQRVADWLEDNNILHPGKYKPE</sequence>
<dbReference type="Pfam" id="PF07859">
    <property type="entry name" value="Abhydrolase_3"/>
    <property type="match status" value="1"/>
</dbReference>
<dbReference type="AlphaFoldDB" id="A0A512BG25"/>
<dbReference type="GO" id="GO:0016798">
    <property type="term" value="F:hydrolase activity, acting on glycosyl bonds"/>
    <property type="evidence" value="ECO:0007669"/>
    <property type="project" value="UniProtKB-KW"/>
</dbReference>
<feature type="domain" description="Alpha/beta hydrolase fold-3" evidence="2">
    <location>
        <begin position="105"/>
        <end position="203"/>
    </location>
</feature>